<dbReference type="EMBL" id="MU793765">
    <property type="protein sequence ID" value="KAJ3780375.1"/>
    <property type="molecule type" value="Genomic_DNA"/>
</dbReference>
<keyword evidence="2" id="KW-0863">Zinc-finger</keyword>
<accession>A0AA38KL45</accession>
<keyword evidence="2" id="KW-0862">Zinc</keyword>
<reference evidence="4" key="1">
    <citation type="submission" date="2022-08" db="EMBL/GenBank/DDBJ databases">
        <authorList>
            <consortium name="DOE Joint Genome Institute"/>
            <person name="Min B."/>
            <person name="Riley R."/>
            <person name="Sierra-Patev S."/>
            <person name="Naranjo-Ortiz M."/>
            <person name="Looney B."/>
            <person name="Konkel Z."/>
            <person name="Slot J.C."/>
            <person name="Sakamoto Y."/>
            <person name="Steenwyk J.L."/>
            <person name="Rokas A."/>
            <person name="Carro J."/>
            <person name="Camarero S."/>
            <person name="Ferreira P."/>
            <person name="Molpeceres G."/>
            <person name="Ruiz-Duenas F.J."/>
            <person name="Serrano A."/>
            <person name="Henrissat B."/>
            <person name="Drula E."/>
            <person name="Hughes K.W."/>
            <person name="Mata J.L."/>
            <person name="Ishikawa N.K."/>
            <person name="Vargas-Isla R."/>
            <person name="Ushijima S."/>
            <person name="Smith C.A."/>
            <person name="Ahrendt S."/>
            <person name="Andreopoulos W."/>
            <person name="He G."/>
            <person name="Labutti K."/>
            <person name="Lipzen A."/>
            <person name="Ng V."/>
            <person name="Sandor L."/>
            <person name="Barry K."/>
            <person name="Martinez A.T."/>
            <person name="Xiao Y."/>
            <person name="Gibbons J.G."/>
            <person name="Terashima K."/>
            <person name="Hibbett D.S."/>
            <person name="Grigoriev I.V."/>
        </authorList>
    </citation>
    <scope>NUCLEOTIDE SEQUENCE</scope>
    <source>
        <strain evidence="4">TFB10291</strain>
    </source>
</reference>
<dbReference type="InterPro" id="IPR036875">
    <property type="entry name" value="Znf_CCHC_sf"/>
</dbReference>
<dbReference type="SUPFAM" id="SSF57756">
    <property type="entry name" value="Retrovirus zinc finger-like domains"/>
    <property type="match status" value="1"/>
</dbReference>
<comment type="caution">
    <text evidence="4">The sequence shown here is derived from an EMBL/GenBank/DDBJ whole genome shotgun (WGS) entry which is preliminary data.</text>
</comment>
<dbReference type="InterPro" id="IPR001878">
    <property type="entry name" value="Znf_CCHC"/>
</dbReference>
<proteinExistence type="predicted"/>
<keyword evidence="5" id="KW-1185">Reference proteome</keyword>
<evidence type="ECO:0000256" key="1">
    <source>
        <dbReference type="ARBA" id="ARBA00022664"/>
    </source>
</evidence>
<feature type="domain" description="CCHC-type" evidence="3">
    <location>
        <begin position="31"/>
        <end position="44"/>
    </location>
</feature>
<dbReference type="AlphaFoldDB" id="A0AA38KL45"/>
<dbReference type="GO" id="GO:0003676">
    <property type="term" value="F:nucleic acid binding"/>
    <property type="evidence" value="ECO:0007669"/>
    <property type="project" value="InterPro"/>
</dbReference>
<dbReference type="Proteomes" id="UP001163798">
    <property type="component" value="Unassembled WGS sequence"/>
</dbReference>
<keyword evidence="2" id="KW-0479">Metal-binding</keyword>
<evidence type="ECO:0000256" key="2">
    <source>
        <dbReference type="PROSITE-ProRule" id="PRU00047"/>
    </source>
</evidence>
<organism evidence="4 5">
    <name type="scientific">Lentinula aff. detonsa</name>
    <dbReference type="NCBI Taxonomy" id="2804958"/>
    <lineage>
        <taxon>Eukaryota</taxon>
        <taxon>Fungi</taxon>
        <taxon>Dikarya</taxon>
        <taxon>Basidiomycota</taxon>
        <taxon>Agaricomycotina</taxon>
        <taxon>Agaricomycetes</taxon>
        <taxon>Agaricomycetidae</taxon>
        <taxon>Agaricales</taxon>
        <taxon>Marasmiineae</taxon>
        <taxon>Omphalotaceae</taxon>
        <taxon>Lentinula</taxon>
    </lineage>
</organism>
<dbReference type="PROSITE" id="PS50158">
    <property type="entry name" value="ZF_CCHC"/>
    <property type="match status" value="1"/>
</dbReference>
<sequence length="115" mass="13003">SEAHLSSRFDELEKKLSAQLTRKAPKSDKECTNCSRKGHIKEDCYRKGGGKEGQYPSWWRGKKEPTVSTNVNLAVTDFSQPYALLANSTKDMGSIYADSAATDHFFRDRSDFITY</sequence>
<dbReference type="Gene3D" id="4.10.60.10">
    <property type="entry name" value="Zinc finger, CCHC-type"/>
    <property type="match status" value="1"/>
</dbReference>
<evidence type="ECO:0000259" key="3">
    <source>
        <dbReference type="PROSITE" id="PS50158"/>
    </source>
</evidence>
<evidence type="ECO:0000313" key="5">
    <source>
        <dbReference type="Proteomes" id="UP001163798"/>
    </source>
</evidence>
<protein>
    <recommendedName>
        <fullName evidence="3">CCHC-type domain-containing protein</fullName>
    </recommendedName>
</protein>
<feature type="non-terminal residue" evidence="4">
    <location>
        <position position="115"/>
    </location>
</feature>
<evidence type="ECO:0000313" key="4">
    <source>
        <dbReference type="EMBL" id="KAJ3780375.1"/>
    </source>
</evidence>
<dbReference type="GO" id="GO:0008270">
    <property type="term" value="F:zinc ion binding"/>
    <property type="evidence" value="ECO:0007669"/>
    <property type="project" value="UniProtKB-KW"/>
</dbReference>
<name>A0AA38KL45_9AGAR</name>
<dbReference type="GO" id="GO:0006397">
    <property type="term" value="P:mRNA processing"/>
    <property type="evidence" value="ECO:0007669"/>
    <property type="project" value="UniProtKB-KW"/>
</dbReference>
<gene>
    <name evidence="4" type="ORF">GGU10DRAFT_251650</name>
</gene>
<keyword evidence="1" id="KW-0507">mRNA processing</keyword>
<feature type="non-terminal residue" evidence="4">
    <location>
        <position position="1"/>
    </location>
</feature>